<comment type="caution">
    <text evidence="3">The sequence shown here is derived from an EMBL/GenBank/DDBJ whole genome shotgun (WGS) entry which is preliminary data.</text>
</comment>
<dbReference type="Pfam" id="PF20428">
    <property type="entry name" value="Sey1_3HB"/>
    <property type="match status" value="1"/>
</dbReference>
<name>A0ABD2YZ32_9GENT</name>
<accession>A0ABD2YZ32</accession>
<dbReference type="EMBL" id="JBJUIK010000011">
    <property type="protein sequence ID" value="KAL3512149.1"/>
    <property type="molecule type" value="Genomic_DNA"/>
</dbReference>
<proteinExistence type="predicted"/>
<keyword evidence="1" id="KW-0732">Signal</keyword>
<protein>
    <recommendedName>
        <fullName evidence="2">Sey1/RHD3-like three-helix bundle domain-containing protein</fullName>
    </recommendedName>
</protein>
<feature type="domain" description="Sey1/RHD3-like three-helix bundle" evidence="2">
    <location>
        <begin position="278"/>
        <end position="393"/>
    </location>
</feature>
<keyword evidence="4" id="KW-1185">Reference proteome</keyword>
<evidence type="ECO:0000259" key="2">
    <source>
        <dbReference type="Pfam" id="PF20428"/>
    </source>
</evidence>
<sequence length="577" mass="65448">MMMIVSVWTQTCVLLPVHALLETDGKIMTNWIGQKPYRTWRFQEKREFYHQQKQLSISFSQFYSISEAVPMVKSDIKNPEMTKTEITEAREKELKKLKAAQKAKAAKLQLWILCSGYSPSCGSCVALDFALLPEALRMSCWNVVKAKTAHSIRAQKDEERRTVSIHILESSSELFSFWLERELKKLKTTQKAEAAKLQIWKIIKENQDLDLPAHKVMVTTVFCEEIAKEKCGSFLENEEWRELQETVQSHPVPDLEGSLVQFLTLICHINKLGLLWRDKLWCDIYAHVAKVCTAKLSELATTYEALLDGATDNTWPGIRKLLQCETERAIFGFSSALSGFEMDEEMKEKVLLKLEDYTRGVVKLKAKEEGGRVLIHMKHRFSTLISHDSDSMPWSLKLLSVMEAIRLDDEIDHIEKTLSVALLDGKGGASTNKSLRSLLVSSTWFLNVGSTNKNSDHSCLVNLYGGSLSHCCSALTFFAYKLVAFVLCQSNYVADIDPIIDLYACVFVITGAGCEISFVNEVVCVYLKIRGTINAETEEKGGGFLKNVAKLLSFMEKFYPFRDHSNAKWRHESAVVD</sequence>
<evidence type="ECO:0000313" key="4">
    <source>
        <dbReference type="Proteomes" id="UP001630127"/>
    </source>
</evidence>
<feature type="signal peptide" evidence="1">
    <location>
        <begin position="1"/>
        <end position="19"/>
    </location>
</feature>
<evidence type="ECO:0000256" key="1">
    <source>
        <dbReference type="SAM" id="SignalP"/>
    </source>
</evidence>
<dbReference type="AlphaFoldDB" id="A0ABD2YZ32"/>
<gene>
    <name evidence="3" type="ORF">ACH5RR_024866</name>
</gene>
<dbReference type="InterPro" id="IPR008803">
    <property type="entry name" value="RHD3/Sey1"/>
</dbReference>
<evidence type="ECO:0000313" key="3">
    <source>
        <dbReference type="EMBL" id="KAL3512149.1"/>
    </source>
</evidence>
<organism evidence="3 4">
    <name type="scientific">Cinchona calisaya</name>
    <dbReference type="NCBI Taxonomy" id="153742"/>
    <lineage>
        <taxon>Eukaryota</taxon>
        <taxon>Viridiplantae</taxon>
        <taxon>Streptophyta</taxon>
        <taxon>Embryophyta</taxon>
        <taxon>Tracheophyta</taxon>
        <taxon>Spermatophyta</taxon>
        <taxon>Magnoliopsida</taxon>
        <taxon>eudicotyledons</taxon>
        <taxon>Gunneridae</taxon>
        <taxon>Pentapetalae</taxon>
        <taxon>asterids</taxon>
        <taxon>lamiids</taxon>
        <taxon>Gentianales</taxon>
        <taxon>Rubiaceae</taxon>
        <taxon>Cinchonoideae</taxon>
        <taxon>Cinchoneae</taxon>
        <taxon>Cinchona</taxon>
    </lineage>
</organism>
<reference evidence="3 4" key="1">
    <citation type="submission" date="2024-11" db="EMBL/GenBank/DDBJ databases">
        <title>A near-complete genome assembly of Cinchona calisaya.</title>
        <authorList>
            <person name="Lian D.C."/>
            <person name="Zhao X.W."/>
            <person name="Wei L."/>
        </authorList>
    </citation>
    <scope>NUCLEOTIDE SEQUENCE [LARGE SCALE GENOMIC DNA]</scope>
    <source>
        <tissue evidence="3">Nenye</tissue>
    </source>
</reference>
<dbReference type="Proteomes" id="UP001630127">
    <property type="component" value="Unassembled WGS sequence"/>
</dbReference>
<dbReference type="PANTHER" id="PTHR45923">
    <property type="entry name" value="PROTEIN SEY1"/>
    <property type="match status" value="1"/>
</dbReference>
<feature type="chain" id="PRO_5044784405" description="Sey1/RHD3-like three-helix bundle domain-containing protein" evidence="1">
    <location>
        <begin position="20"/>
        <end position="577"/>
    </location>
</feature>
<dbReference type="PANTHER" id="PTHR45923:SF2">
    <property type="entry name" value="PROTEIN SEY1"/>
    <property type="match status" value="1"/>
</dbReference>
<dbReference type="InterPro" id="IPR046758">
    <property type="entry name" value="Sey1/RHD3-like_3HB"/>
</dbReference>